<dbReference type="InterPro" id="IPR007941">
    <property type="entry name" value="DUF726"/>
</dbReference>
<dbReference type="EMBL" id="SGPL01000454">
    <property type="protein sequence ID" value="THH12520.1"/>
    <property type="molecule type" value="Genomic_DNA"/>
</dbReference>
<evidence type="ECO:0008006" key="9">
    <source>
        <dbReference type="Google" id="ProtNLM"/>
    </source>
</evidence>
<dbReference type="PANTHER" id="PTHR17920">
    <property type="entry name" value="TRANSMEMBRANE AND COILED-COIL DOMAIN-CONTAINING PROTEIN 4 TMCO4"/>
    <property type="match status" value="1"/>
</dbReference>
<proteinExistence type="predicted"/>
<keyword evidence="3 6" id="KW-1133">Transmembrane helix</keyword>
<comment type="subcellular location">
    <subcellularLocation>
        <location evidence="1">Membrane</location>
        <topology evidence="1">Multi-pass membrane protein</topology>
    </subcellularLocation>
</comment>
<comment type="caution">
    <text evidence="7">The sequence shown here is derived from an EMBL/GenBank/DDBJ whole genome shotgun (WGS) entry which is preliminary data.</text>
</comment>
<dbReference type="OrthoDB" id="277931at2759"/>
<evidence type="ECO:0000256" key="2">
    <source>
        <dbReference type="ARBA" id="ARBA00022692"/>
    </source>
</evidence>
<feature type="coiled-coil region" evidence="5">
    <location>
        <begin position="157"/>
        <end position="184"/>
    </location>
</feature>
<feature type="non-terminal residue" evidence="7">
    <location>
        <position position="427"/>
    </location>
</feature>
<name>A0A4S4LQX1_9AGAM</name>
<dbReference type="AlphaFoldDB" id="A0A4S4LQX1"/>
<sequence>MSPIAHLVDFVPPNELTETDRQIIFERFFRNLAACRNRTELYALAERNFVFGPQIDPDLFEIEGAFVDEINSWAQGLLESAWIACQEPGGGRCPNIDPLSDSSIGDLPLLPSQDSFSRTLNVILFLNITTSKSYSSRTRAFLSRLGSLDEYTVAMTLKDPERALQEAEQQVQDAKEQQAAKGKTLRMVGMGIGAVAGGVLVGITGGLAAPLVGAGVTAVFGALGIGGTAAGLLASGLASSSIVCGALFGAYGAKSTADMVGRYTREIRDLAVVPVHTPQETLALRLCVSGWLSDRGDITAPWTIFEGDDTYALQWEVEALETLSNSLYILVRTSAMRYIKAEIIKRTFFSSLLSSLAPIAWLKIGKIIDNPWMNARALAVKAGTVLATLLVSQAFGTRPITLTGYSLGSLVIFEALTRLAALPPSQT</sequence>
<evidence type="ECO:0000256" key="5">
    <source>
        <dbReference type="SAM" id="Coils"/>
    </source>
</evidence>
<evidence type="ECO:0000313" key="8">
    <source>
        <dbReference type="Proteomes" id="UP000310158"/>
    </source>
</evidence>
<keyword evidence="8" id="KW-1185">Reference proteome</keyword>
<reference evidence="7 8" key="1">
    <citation type="submission" date="2019-02" db="EMBL/GenBank/DDBJ databases">
        <title>Genome sequencing of the rare red list fungi Bondarzewia mesenterica.</title>
        <authorList>
            <person name="Buettner E."/>
            <person name="Kellner H."/>
        </authorList>
    </citation>
    <scope>NUCLEOTIDE SEQUENCE [LARGE SCALE GENOMIC DNA]</scope>
    <source>
        <strain evidence="7 8">DSM 108281</strain>
    </source>
</reference>
<dbReference type="GO" id="GO:0016020">
    <property type="term" value="C:membrane"/>
    <property type="evidence" value="ECO:0007669"/>
    <property type="project" value="UniProtKB-SubCell"/>
</dbReference>
<feature type="transmembrane region" description="Helical" evidence="6">
    <location>
        <begin position="187"/>
        <end position="209"/>
    </location>
</feature>
<dbReference type="Pfam" id="PF05277">
    <property type="entry name" value="DUF726"/>
    <property type="match status" value="1"/>
</dbReference>
<evidence type="ECO:0000256" key="1">
    <source>
        <dbReference type="ARBA" id="ARBA00004141"/>
    </source>
</evidence>
<evidence type="ECO:0000256" key="6">
    <source>
        <dbReference type="SAM" id="Phobius"/>
    </source>
</evidence>
<keyword evidence="2 6" id="KW-0812">Transmembrane</keyword>
<dbReference type="PANTHER" id="PTHR17920:SF22">
    <property type="entry name" value="DUF726 DOMAIN PROTEIN (AFU_ORTHOLOGUE AFUA_2G12860)"/>
    <property type="match status" value="1"/>
</dbReference>
<evidence type="ECO:0000256" key="3">
    <source>
        <dbReference type="ARBA" id="ARBA00022989"/>
    </source>
</evidence>
<gene>
    <name evidence="7" type="ORF">EW146_g7614</name>
</gene>
<dbReference type="Proteomes" id="UP000310158">
    <property type="component" value="Unassembled WGS sequence"/>
</dbReference>
<keyword evidence="5" id="KW-0175">Coiled coil</keyword>
<accession>A0A4S4LQX1</accession>
<evidence type="ECO:0000256" key="4">
    <source>
        <dbReference type="ARBA" id="ARBA00023136"/>
    </source>
</evidence>
<keyword evidence="4 6" id="KW-0472">Membrane</keyword>
<protein>
    <recommendedName>
        <fullName evidence="9">DUF726 domain-containing protein</fullName>
    </recommendedName>
</protein>
<organism evidence="7 8">
    <name type="scientific">Bondarzewia mesenterica</name>
    <dbReference type="NCBI Taxonomy" id="1095465"/>
    <lineage>
        <taxon>Eukaryota</taxon>
        <taxon>Fungi</taxon>
        <taxon>Dikarya</taxon>
        <taxon>Basidiomycota</taxon>
        <taxon>Agaricomycotina</taxon>
        <taxon>Agaricomycetes</taxon>
        <taxon>Russulales</taxon>
        <taxon>Bondarzewiaceae</taxon>
        <taxon>Bondarzewia</taxon>
    </lineage>
</organism>
<evidence type="ECO:0000313" key="7">
    <source>
        <dbReference type="EMBL" id="THH12520.1"/>
    </source>
</evidence>